<gene>
    <name evidence="2" type="ORF">EST54_25110</name>
</gene>
<evidence type="ECO:0000313" key="2">
    <source>
        <dbReference type="EMBL" id="RXS62766.1"/>
    </source>
</evidence>
<dbReference type="AlphaFoldDB" id="A0A4Q1QZ46"/>
<name>A0A4Q1QZ46_9ACTN</name>
<feature type="region of interest" description="Disordered" evidence="1">
    <location>
        <begin position="81"/>
        <end position="112"/>
    </location>
</feature>
<keyword evidence="3" id="KW-1185">Reference proteome</keyword>
<comment type="caution">
    <text evidence="2">The sequence shown here is derived from an EMBL/GenBank/DDBJ whole genome shotgun (WGS) entry which is preliminary data.</text>
</comment>
<evidence type="ECO:0000313" key="3">
    <source>
        <dbReference type="Proteomes" id="UP000289482"/>
    </source>
</evidence>
<dbReference type="EMBL" id="SDIF01000091">
    <property type="protein sequence ID" value="RXS62766.1"/>
    <property type="molecule type" value="Genomic_DNA"/>
</dbReference>
<evidence type="ECO:0000256" key="1">
    <source>
        <dbReference type="SAM" id="MobiDB-lite"/>
    </source>
</evidence>
<sequence length="122" mass="13250">MEEFDYPDAAKILENKKIKLLKGDGHLLLADCGNSPQQIKIWTRDGGDFCFLANASRGYVTLEVHKVWALETASHPISADLTSRGKTETVNVSKTGPQDGYQSVGEGTDSDPSVLVELRVTG</sequence>
<dbReference type="Proteomes" id="UP000289482">
    <property type="component" value="Unassembled WGS sequence"/>
</dbReference>
<reference evidence="2 3" key="1">
    <citation type="submission" date="2019-01" db="EMBL/GenBank/DDBJ databases">
        <title>Draft genome sequences of the type strain Streptomyces sioyaensis DSM 40032 and its novel strain, TM32, a thermotolerant antibiotics-producing actinobacterium.</title>
        <authorList>
            <person name="Nakaew N."/>
            <person name="Lumyong S."/>
            <person name="Sloan W.T."/>
            <person name="Sungthong R."/>
        </authorList>
    </citation>
    <scope>NUCLEOTIDE SEQUENCE [LARGE SCALE GENOMIC DNA]</scope>
    <source>
        <strain evidence="2 3">DSM 40032</strain>
    </source>
</reference>
<protein>
    <submittedName>
        <fullName evidence="2">Uncharacterized protein</fullName>
    </submittedName>
</protein>
<accession>A0A4Q1QZ46</accession>
<organism evidence="2 3">
    <name type="scientific">Streptomyces sioyaensis</name>
    <dbReference type="NCBI Taxonomy" id="67364"/>
    <lineage>
        <taxon>Bacteria</taxon>
        <taxon>Bacillati</taxon>
        <taxon>Actinomycetota</taxon>
        <taxon>Actinomycetes</taxon>
        <taxon>Kitasatosporales</taxon>
        <taxon>Streptomycetaceae</taxon>
        <taxon>Streptomyces</taxon>
    </lineage>
</organism>
<proteinExistence type="predicted"/>